<keyword evidence="8 17" id="KW-0521">NADP</keyword>
<evidence type="ECO:0000256" key="16">
    <source>
        <dbReference type="ARBA" id="ARBA00049209"/>
    </source>
</evidence>
<evidence type="ECO:0000259" key="21">
    <source>
        <dbReference type="PROSITE" id="PS51385"/>
    </source>
</evidence>
<evidence type="ECO:0000256" key="15">
    <source>
        <dbReference type="ARBA" id="ARBA00048238"/>
    </source>
</evidence>
<dbReference type="GO" id="GO:0052856">
    <property type="term" value="F:NAD(P)HX epimerase activity"/>
    <property type="evidence" value="ECO:0007669"/>
    <property type="project" value="UniProtKB-UniRule"/>
</dbReference>
<dbReference type="Pfam" id="PF03853">
    <property type="entry name" value="YjeF_N"/>
    <property type="match status" value="1"/>
</dbReference>
<dbReference type="GO" id="GO:0046496">
    <property type="term" value="P:nicotinamide nucleotide metabolic process"/>
    <property type="evidence" value="ECO:0007669"/>
    <property type="project" value="UniProtKB-UniRule"/>
</dbReference>
<feature type="binding site" evidence="17">
    <location>
        <position position="380"/>
    </location>
    <ligand>
        <name>(6S)-NADPHX</name>
        <dbReference type="ChEBI" id="CHEBI:64076"/>
    </ligand>
</feature>
<keyword evidence="22" id="KW-0808">Transferase</keyword>
<comment type="function">
    <text evidence="18">Catalyzes the epimerization of the S- and R-forms of NAD(P)HX, a damaged form of NAD(P)H that is a result of enzymatic or heat-dependent hydration. This is a prerequisite for the S-specific NAD(P)H-hydrate dehydratase to allow the repair of both epimers of NAD(P)HX.</text>
</comment>
<evidence type="ECO:0000313" key="23">
    <source>
        <dbReference type="Proteomes" id="UP000198284"/>
    </source>
</evidence>
<dbReference type="EC" id="4.2.1.136" evidence="19"/>
<comment type="caution">
    <text evidence="18">Lacks conserved residue(s) required for the propagation of feature annotation.</text>
</comment>
<keyword evidence="12 17" id="KW-0456">Lyase</keyword>
<dbReference type="GO" id="GO:0046872">
    <property type="term" value="F:metal ion binding"/>
    <property type="evidence" value="ECO:0007669"/>
    <property type="project" value="UniProtKB-UniRule"/>
</dbReference>
<comment type="catalytic activity">
    <reaction evidence="2 18 19">
        <text>(6R)-NADPHX = (6S)-NADPHX</text>
        <dbReference type="Rhea" id="RHEA:32227"/>
        <dbReference type="ChEBI" id="CHEBI:64076"/>
        <dbReference type="ChEBI" id="CHEBI:64077"/>
        <dbReference type="EC" id="5.1.99.6"/>
    </reaction>
</comment>
<comment type="function">
    <text evidence="17">Catalyzes the dehydration of the S-form of NAD(P)HX at the expense of ADP, which is converted to AMP. Together with NAD(P)HX epimerase, which catalyzes the epimerization of the S- and R-forms, the enzyme allows the repair of both epimers of NAD(P)HX, a damaged form of NAD(P)H that is a result of enzymatic or heat-dependent hydration.</text>
</comment>
<dbReference type="PIRSF" id="PIRSF017184">
    <property type="entry name" value="Nnr"/>
    <property type="match status" value="1"/>
</dbReference>
<dbReference type="SUPFAM" id="SSF53613">
    <property type="entry name" value="Ribokinase-like"/>
    <property type="match status" value="1"/>
</dbReference>
<dbReference type="CDD" id="cd01171">
    <property type="entry name" value="YXKO-related"/>
    <property type="match status" value="1"/>
</dbReference>
<evidence type="ECO:0000256" key="7">
    <source>
        <dbReference type="ARBA" id="ARBA00022840"/>
    </source>
</evidence>
<keyword evidence="11 18" id="KW-0413">Isomerase</keyword>
<organism evidence="22 23">
    <name type="scientific">Noviherbaspirillum humi</name>
    <dbReference type="NCBI Taxonomy" id="1688639"/>
    <lineage>
        <taxon>Bacteria</taxon>
        <taxon>Pseudomonadati</taxon>
        <taxon>Pseudomonadota</taxon>
        <taxon>Betaproteobacteria</taxon>
        <taxon>Burkholderiales</taxon>
        <taxon>Oxalobacteraceae</taxon>
        <taxon>Noviherbaspirillum</taxon>
    </lineage>
</organism>
<evidence type="ECO:0000259" key="20">
    <source>
        <dbReference type="PROSITE" id="PS51383"/>
    </source>
</evidence>
<evidence type="ECO:0000256" key="2">
    <source>
        <dbReference type="ARBA" id="ARBA00000909"/>
    </source>
</evidence>
<dbReference type="Gene3D" id="3.40.1190.20">
    <property type="match status" value="1"/>
</dbReference>
<dbReference type="PANTHER" id="PTHR12592:SF0">
    <property type="entry name" value="ATP-DEPENDENT (S)-NAD(P)H-HYDRATE DEHYDRATASE"/>
    <property type="match status" value="1"/>
</dbReference>
<evidence type="ECO:0000256" key="10">
    <source>
        <dbReference type="ARBA" id="ARBA00023027"/>
    </source>
</evidence>
<dbReference type="InterPro" id="IPR004443">
    <property type="entry name" value="YjeF_N_dom"/>
</dbReference>
<dbReference type="NCBIfam" id="TIGR00197">
    <property type="entry name" value="yjeF_nterm"/>
    <property type="match status" value="1"/>
</dbReference>
<feature type="binding site" evidence="17">
    <location>
        <position position="446"/>
    </location>
    <ligand>
        <name>AMP</name>
        <dbReference type="ChEBI" id="CHEBI:456215"/>
    </ligand>
</feature>
<evidence type="ECO:0000256" key="1">
    <source>
        <dbReference type="ARBA" id="ARBA00000013"/>
    </source>
</evidence>
<sequence>MTTSALPSNALYTIARIRQIEQAAMSHLPPGSLMQRAGAAAAREVRDICRRAGRRVDVLLLAGSGNNGGDALEAAAVLRRGGMRVRVLLHGDPARQPRDAAAAHARALAAGVEIHPFSDWQAQLERPCNLVVDGLFGIGLQRPLTGEIAEAVQTINEIGAARLPVLALDVPSGIDADTGTVVGGAVAVRASHTITFIGDKPGLHTADGCDHAGEVRVAGLDIASGLPPPDGMLNHPGLFAACLRPRARNTHKGSFGDVVLLGGASGMAGAVVLAARAALHAGAGRTYAAFIGPVPVYDDAHPELMCRAAHEIDLARKVVVAGPGMGSGEAARAALTAALKSPMPAVFDADALNLLASDRSLMQALADRGNLQQPSLLTPHPLEAARLLGMKVAEVQSDRLAAARALAESANAVVILKGAGSIIAAPDRPFVINPTGNPALATGGTGDVLAGLCGALLAQGWPAHEAALGAAWMHGHAADELVRKGVGPIGLTASELIPALRLCLNQLVAERSVRP</sequence>
<keyword evidence="7 17" id="KW-0067">ATP-binding</keyword>
<feature type="domain" description="YjeF C-terminal" evidence="20">
    <location>
        <begin position="235"/>
        <end position="507"/>
    </location>
</feature>
<comment type="catalytic activity">
    <reaction evidence="16 17 19">
        <text>(6S)-NADPHX + ADP = AMP + phosphate + NADPH + H(+)</text>
        <dbReference type="Rhea" id="RHEA:32235"/>
        <dbReference type="ChEBI" id="CHEBI:15378"/>
        <dbReference type="ChEBI" id="CHEBI:43474"/>
        <dbReference type="ChEBI" id="CHEBI:57783"/>
        <dbReference type="ChEBI" id="CHEBI:64076"/>
        <dbReference type="ChEBI" id="CHEBI:456215"/>
        <dbReference type="ChEBI" id="CHEBI:456216"/>
        <dbReference type="EC" id="4.2.1.136"/>
    </reaction>
</comment>
<accession>A0A239G0N5</accession>
<comment type="similarity">
    <text evidence="18">Belongs to the NnrE/AIBP family.</text>
</comment>
<dbReference type="PROSITE" id="PS51383">
    <property type="entry name" value="YJEF_C_3"/>
    <property type="match status" value="1"/>
</dbReference>
<comment type="similarity">
    <text evidence="4 19">In the C-terminal section; belongs to the NnrD/CARKD family.</text>
</comment>
<evidence type="ECO:0000256" key="11">
    <source>
        <dbReference type="ARBA" id="ARBA00023235"/>
    </source>
</evidence>
<feature type="binding site" evidence="18">
    <location>
        <begin position="137"/>
        <end position="143"/>
    </location>
    <ligand>
        <name>(6S)-NADPHX</name>
        <dbReference type="ChEBI" id="CHEBI:64076"/>
    </ligand>
</feature>
<dbReference type="InterPro" id="IPR000631">
    <property type="entry name" value="CARKD"/>
</dbReference>
<proteinExistence type="inferred from homology"/>
<evidence type="ECO:0000256" key="3">
    <source>
        <dbReference type="ARBA" id="ARBA00006001"/>
    </source>
</evidence>
<comment type="cofactor">
    <cofactor evidence="18 19">
        <name>K(+)</name>
        <dbReference type="ChEBI" id="CHEBI:29103"/>
    </cofactor>
    <text evidence="18 19">Binds 1 potassium ion per subunit.</text>
</comment>
<keyword evidence="22" id="KW-0418">Kinase</keyword>
<evidence type="ECO:0000256" key="19">
    <source>
        <dbReference type="PIRNR" id="PIRNR017184"/>
    </source>
</evidence>
<feature type="binding site" evidence="17">
    <location>
        <begin position="417"/>
        <end position="421"/>
    </location>
    <ligand>
        <name>AMP</name>
        <dbReference type="ChEBI" id="CHEBI:456215"/>
    </ligand>
</feature>
<dbReference type="Pfam" id="PF01256">
    <property type="entry name" value="Carb_kinase"/>
    <property type="match status" value="1"/>
</dbReference>
<dbReference type="HAMAP" id="MF_01966">
    <property type="entry name" value="NADHX_epimerase"/>
    <property type="match status" value="1"/>
</dbReference>
<feature type="binding site" evidence="18">
    <location>
        <position position="169"/>
    </location>
    <ligand>
        <name>(6S)-NADPHX</name>
        <dbReference type="ChEBI" id="CHEBI:64076"/>
    </ligand>
</feature>
<feature type="binding site" evidence="17">
    <location>
        <position position="270"/>
    </location>
    <ligand>
        <name>(6S)-NADPHX</name>
        <dbReference type="ChEBI" id="CHEBI:64076"/>
    </ligand>
</feature>
<evidence type="ECO:0000256" key="13">
    <source>
        <dbReference type="ARBA" id="ARBA00023268"/>
    </source>
</evidence>
<evidence type="ECO:0000256" key="9">
    <source>
        <dbReference type="ARBA" id="ARBA00022958"/>
    </source>
</evidence>
<name>A0A239G0N5_9BURK</name>
<comment type="cofactor">
    <cofactor evidence="17">
        <name>Mg(2+)</name>
        <dbReference type="ChEBI" id="CHEBI:18420"/>
    </cofactor>
</comment>
<evidence type="ECO:0000256" key="18">
    <source>
        <dbReference type="HAMAP-Rule" id="MF_01966"/>
    </source>
</evidence>
<dbReference type="GO" id="GO:0016301">
    <property type="term" value="F:kinase activity"/>
    <property type="evidence" value="ECO:0007669"/>
    <property type="project" value="UniProtKB-KW"/>
</dbReference>
<feature type="binding site" evidence="17">
    <location>
        <position position="447"/>
    </location>
    <ligand>
        <name>(6S)-NADPHX</name>
        <dbReference type="ChEBI" id="CHEBI:64076"/>
    </ligand>
</feature>
<dbReference type="SUPFAM" id="SSF64153">
    <property type="entry name" value="YjeF N-terminal domain-like"/>
    <property type="match status" value="1"/>
</dbReference>
<feature type="binding site" evidence="18">
    <location>
        <begin position="66"/>
        <end position="70"/>
    </location>
    <ligand>
        <name>(6S)-NADPHX</name>
        <dbReference type="ChEBI" id="CHEBI:64076"/>
    </ligand>
</feature>
<keyword evidence="23" id="KW-1185">Reference proteome</keyword>
<evidence type="ECO:0000256" key="17">
    <source>
        <dbReference type="HAMAP-Rule" id="MF_01965"/>
    </source>
</evidence>
<feature type="binding site" evidence="18">
    <location>
        <position position="172"/>
    </location>
    <ligand>
        <name>K(+)</name>
        <dbReference type="ChEBI" id="CHEBI:29103"/>
    </ligand>
</feature>
<dbReference type="EC" id="5.1.99.6" evidence="19"/>
<gene>
    <name evidence="18" type="primary">nnrE</name>
    <name evidence="17" type="synonym">nnrD</name>
    <name evidence="22" type="ORF">SAMN06265795_104199</name>
</gene>
<dbReference type="InterPro" id="IPR036652">
    <property type="entry name" value="YjeF_N_dom_sf"/>
</dbReference>
<feature type="binding site" evidence="17">
    <location>
        <position position="324"/>
    </location>
    <ligand>
        <name>(6S)-NADPHX</name>
        <dbReference type="ChEBI" id="CHEBI:64076"/>
    </ligand>
</feature>
<dbReference type="Gene3D" id="3.40.50.10260">
    <property type="entry name" value="YjeF N-terminal domain"/>
    <property type="match status" value="1"/>
</dbReference>
<keyword evidence="13" id="KW-0511">Multifunctional enzyme</keyword>
<dbReference type="NCBIfam" id="TIGR00196">
    <property type="entry name" value="yjeF_cterm"/>
    <property type="match status" value="1"/>
</dbReference>
<dbReference type="PROSITE" id="PS51385">
    <property type="entry name" value="YJEF_N"/>
    <property type="match status" value="1"/>
</dbReference>
<keyword evidence="5 18" id="KW-0479">Metal-binding</keyword>
<comment type="subunit">
    <text evidence="17">Homotetramer.</text>
</comment>
<protein>
    <recommendedName>
        <fullName evidence="19">Bifunctional NAD(P)H-hydrate repair enzyme</fullName>
    </recommendedName>
    <alternativeName>
        <fullName evidence="19">Nicotinamide nucleotide repair protein</fullName>
    </alternativeName>
    <domain>
        <recommendedName>
            <fullName evidence="19">ADP-dependent (S)-NAD(P)H-hydrate dehydratase</fullName>
            <ecNumber evidence="19">4.2.1.136</ecNumber>
        </recommendedName>
        <alternativeName>
            <fullName evidence="19">ADP-dependent NAD(P)HX dehydratase</fullName>
        </alternativeName>
    </domain>
    <domain>
        <recommendedName>
            <fullName evidence="19">NAD(P)H-hydrate epimerase</fullName>
            <ecNumber evidence="19">5.1.99.6</ecNumber>
        </recommendedName>
    </domain>
</protein>
<evidence type="ECO:0000256" key="5">
    <source>
        <dbReference type="ARBA" id="ARBA00022723"/>
    </source>
</evidence>
<comment type="catalytic activity">
    <reaction evidence="1 18 19">
        <text>(6R)-NADHX = (6S)-NADHX</text>
        <dbReference type="Rhea" id="RHEA:32215"/>
        <dbReference type="ChEBI" id="CHEBI:64074"/>
        <dbReference type="ChEBI" id="CHEBI:64075"/>
        <dbReference type="EC" id="5.1.99.6"/>
    </reaction>
</comment>
<evidence type="ECO:0000313" key="22">
    <source>
        <dbReference type="EMBL" id="SNS62857.1"/>
    </source>
</evidence>
<evidence type="ECO:0000256" key="6">
    <source>
        <dbReference type="ARBA" id="ARBA00022741"/>
    </source>
</evidence>
<dbReference type="InterPro" id="IPR030677">
    <property type="entry name" value="Nnr"/>
</dbReference>
<dbReference type="GO" id="GO:0052855">
    <property type="term" value="F:ADP-dependent NAD(P)H-hydrate dehydratase activity"/>
    <property type="evidence" value="ECO:0007669"/>
    <property type="project" value="UniProtKB-UniRule"/>
</dbReference>
<dbReference type="GO" id="GO:0110051">
    <property type="term" value="P:metabolite repair"/>
    <property type="evidence" value="ECO:0007669"/>
    <property type="project" value="TreeGrafter"/>
</dbReference>
<dbReference type="InterPro" id="IPR029056">
    <property type="entry name" value="Ribokinase-like"/>
</dbReference>
<evidence type="ECO:0000256" key="8">
    <source>
        <dbReference type="ARBA" id="ARBA00022857"/>
    </source>
</evidence>
<evidence type="ECO:0000256" key="14">
    <source>
        <dbReference type="ARBA" id="ARBA00025153"/>
    </source>
</evidence>
<dbReference type="GO" id="GO:0005524">
    <property type="term" value="F:ATP binding"/>
    <property type="evidence" value="ECO:0007669"/>
    <property type="project" value="UniProtKB-UniRule"/>
</dbReference>
<comment type="similarity">
    <text evidence="3 19">In the N-terminal section; belongs to the NnrE/AIBP family.</text>
</comment>
<comment type="function">
    <text evidence="14 19">Bifunctional enzyme that catalyzes the epimerization of the S- and R-forms of NAD(P)HX and the dehydration of the S-form of NAD(P)HX at the expense of ADP, which is converted to AMP. This allows the repair of both epimers of NAD(P)HX, a damaged form of NAD(P)H that is a result of enzymatic or heat-dependent hydration.</text>
</comment>
<dbReference type="OrthoDB" id="9806925at2"/>
<comment type="catalytic activity">
    <reaction evidence="15 17 19">
        <text>(6S)-NADHX + ADP = AMP + phosphate + NADH + H(+)</text>
        <dbReference type="Rhea" id="RHEA:32223"/>
        <dbReference type="ChEBI" id="CHEBI:15378"/>
        <dbReference type="ChEBI" id="CHEBI:43474"/>
        <dbReference type="ChEBI" id="CHEBI:57945"/>
        <dbReference type="ChEBI" id="CHEBI:64074"/>
        <dbReference type="ChEBI" id="CHEBI:456215"/>
        <dbReference type="ChEBI" id="CHEBI:456216"/>
        <dbReference type="EC" id="4.2.1.136"/>
    </reaction>
</comment>
<dbReference type="PANTHER" id="PTHR12592">
    <property type="entry name" value="ATP-DEPENDENT (S)-NAD(P)H-HYDRATE DEHYDRATASE FAMILY MEMBER"/>
    <property type="match status" value="1"/>
</dbReference>
<reference evidence="22 23" key="1">
    <citation type="submission" date="2017-06" db="EMBL/GenBank/DDBJ databases">
        <authorList>
            <person name="Kim H.J."/>
            <person name="Triplett B.A."/>
        </authorList>
    </citation>
    <scope>NUCLEOTIDE SEQUENCE [LARGE SCALE GENOMIC DNA]</scope>
    <source>
        <strain evidence="22 23">U15</strain>
    </source>
</reference>
<dbReference type="EMBL" id="FZOT01000004">
    <property type="protein sequence ID" value="SNS62857.1"/>
    <property type="molecule type" value="Genomic_DNA"/>
</dbReference>
<dbReference type="AlphaFoldDB" id="A0A239G0N5"/>
<feature type="binding site" evidence="18">
    <location>
        <position position="133"/>
    </location>
    <ligand>
        <name>K(+)</name>
        <dbReference type="ChEBI" id="CHEBI:29103"/>
    </ligand>
</feature>
<dbReference type="Proteomes" id="UP000198284">
    <property type="component" value="Unassembled WGS sequence"/>
</dbReference>
<keyword evidence="10 17" id="KW-0520">NAD</keyword>
<evidence type="ECO:0000256" key="4">
    <source>
        <dbReference type="ARBA" id="ARBA00009524"/>
    </source>
</evidence>
<keyword evidence="6 17" id="KW-0547">Nucleotide-binding</keyword>
<feature type="binding site" evidence="18">
    <location>
        <position position="67"/>
    </location>
    <ligand>
        <name>K(+)</name>
        <dbReference type="ChEBI" id="CHEBI:29103"/>
    </ligand>
</feature>
<keyword evidence="9 18" id="KW-0630">Potassium</keyword>
<evidence type="ECO:0000256" key="12">
    <source>
        <dbReference type="ARBA" id="ARBA00023239"/>
    </source>
</evidence>
<feature type="domain" description="YjeF N-terminal" evidence="21">
    <location>
        <begin position="17"/>
        <end position="228"/>
    </location>
</feature>
<comment type="similarity">
    <text evidence="17">Belongs to the NnrD/CARKD family.</text>
</comment>
<dbReference type="HAMAP" id="MF_01965">
    <property type="entry name" value="NADHX_dehydratase"/>
    <property type="match status" value="1"/>
</dbReference>